<dbReference type="Proteomes" id="UP000001554">
    <property type="component" value="Chromosome 18"/>
</dbReference>
<protein>
    <submittedName>
        <fullName evidence="10">Zinc finger protein 22-like</fullName>
    </submittedName>
</protein>
<sequence>MNACVCEKCGKEFSRSDSLRRHMRTHTGEKPHRCVVCDQQFSQHGHLKRHMRSHTGGDPTREECSRLFRQKNHLKTHMQTHTGGRSETQGSWSVTQGSWFVTKLVEMLDSGAGRVRATGNDSRKADADATVMQMPPQMQMPINDKEESRC</sequence>
<reference evidence="10" key="2">
    <citation type="submission" date="2025-08" db="UniProtKB">
        <authorList>
            <consortium name="RefSeq"/>
        </authorList>
    </citation>
    <scope>IDENTIFICATION</scope>
    <source>
        <strain evidence="10">S238N-H82</strain>
        <tissue evidence="10">Testes</tissue>
    </source>
</reference>
<keyword evidence="4 7" id="KW-0863">Zinc-finger</keyword>
<gene>
    <name evidence="10" type="primary">LOC118405518</name>
</gene>
<organism evidence="9 10">
    <name type="scientific">Branchiostoma floridae</name>
    <name type="common">Florida lancelet</name>
    <name type="synonym">Amphioxus</name>
    <dbReference type="NCBI Taxonomy" id="7739"/>
    <lineage>
        <taxon>Eukaryota</taxon>
        <taxon>Metazoa</taxon>
        <taxon>Chordata</taxon>
        <taxon>Cephalochordata</taxon>
        <taxon>Leptocardii</taxon>
        <taxon>Amphioxiformes</taxon>
        <taxon>Branchiostomatidae</taxon>
        <taxon>Branchiostoma</taxon>
    </lineage>
</organism>
<dbReference type="RefSeq" id="XP_035660914.1">
    <property type="nucleotide sequence ID" value="XM_035805021.1"/>
</dbReference>
<feature type="domain" description="C2H2-type" evidence="8">
    <location>
        <begin position="4"/>
        <end position="31"/>
    </location>
</feature>
<dbReference type="Pfam" id="PF00096">
    <property type="entry name" value="zf-C2H2"/>
    <property type="match status" value="3"/>
</dbReference>
<proteinExistence type="predicted"/>
<dbReference type="GO" id="GO:0000981">
    <property type="term" value="F:DNA-binding transcription factor activity, RNA polymerase II-specific"/>
    <property type="evidence" value="ECO:0000318"/>
    <property type="project" value="GO_Central"/>
</dbReference>
<keyword evidence="6" id="KW-0539">Nucleus</keyword>
<dbReference type="GeneID" id="118405518"/>
<keyword evidence="3" id="KW-0677">Repeat</keyword>
<keyword evidence="5" id="KW-0862">Zinc</keyword>
<keyword evidence="2" id="KW-0479">Metal-binding</keyword>
<dbReference type="SMART" id="SM00355">
    <property type="entry name" value="ZnF_C2H2"/>
    <property type="match status" value="3"/>
</dbReference>
<dbReference type="FunFam" id="3.30.160.60:FF:000303">
    <property type="entry name" value="Zinc finger protein 41"/>
    <property type="match status" value="1"/>
</dbReference>
<evidence type="ECO:0000256" key="4">
    <source>
        <dbReference type="ARBA" id="ARBA00022771"/>
    </source>
</evidence>
<dbReference type="AlphaFoldDB" id="A0A9J7HN28"/>
<evidence type="ECO:0000259" key="8">
    <source>
        <dbReference type="PROSITE" id="PS50157"/>
    </source>
</evidence>
<dbReference type="Gene3D" id="3.30.160.60">
    <property type="entry name" value="Classic Zinc Finger"/>
    <property type="match status" value="3"/>
</dbReference>
<name>A0A9J7HN28_BRAFL</name>
<accession>A0A9J7HN28</accession>
<evidence type="ECO:0000256" key="6">
    <source>
        <dbReference type="ARBA" id="ARBA00023242"/>
    </source>
</evidence>
<dbReference type="SUPFAM" id="SSF57667">
    <property type="entry name" value="beta-beta-alpha zinc fingers"/>
    <property type="match status" value="2"/>
</dbReference>
<evidence type="ECO:0000313" key="10">
    <source>
        <dbReference type="RefSeq" id="XP_035660914.1"/>
    </source>
</evidence>
<evidence type="ECO:0000256" key="1">
    <source>
        <dbReference type="ARBA" id="ARBA00004123"/>
    </source>
</evidence>
<feature type="domain" description="C2H2-type" evidence="8">
    <location>
        <begin position="62"/>
        <end position="86"/>
    </location>
</feature>
<dbReference type="GO" id="GO:0005634">
    <property type="term" value="C:nucleus"/>
    <property type="evidence" value="ECO:0000318"/>
    <property type="project" value="GO_Central"/>
</dbReference>
<keyword evidence="9" id="KW-1185">Reference proteome</keyword>
<dbReference type="PANTHER" id="PTHR24394">
    <property type="entry name" value="ZINC FINGER PROTEIN"/>
    <property type="match status" value="1"/>
</dbReference>
<feature type="domain" description="C2H2-type" evidence="8">
    <location>
        <begin position="32"/>
        <end position="59"/>
    </location>
</feature>
<dbReference type="GO" id="GO:0006357">
    <property type="term" value="P:regulation of transcription by RNA polymerase II"/>
    <property type="evidence" value="ECO:0000318"/>
    <property type="project" value="GO_Central"/>
</dbReference>
<comment type="subcellular location">
    <subcellularLocation>
        <location evidence="1">Nucleus</location>
    </subcellularLocation>
</comment>
<evidence type="ECO:0000256" key="3">
    <source>
        <dbReference type="ARBA" id="ARBA00022737"/>
    </source>
</evidence>
<evidence type="ECO:0000256" key="5">
    <source>
        <dbReference type="ARBA" id="ARBA00022833"/>
    </source>
</evidence>
<dbReference type="PROSITE" id="PS50157">
    <property type="entry name" value="ZINC_FINGER_C2H2_2"/>
    <property type="match status" value="3"/>
</dbReference>
<evidence type="ECO:0000256" key="7">
    <source>
        <dbReference type="PROSITE-ProRule" id="PRU00042"/>
    </source>
</evidence>
<evidence type="ECO:0000313" key="9">
    <source>
        <dbReference type="Proteomes" id="UP000001554"/>
    </source>
</evidence>
<dbReference type="PROSITE" id="PS00028">
    <property type="entry name" value="ZINC_FINGER_C2H2_1"/>
    <property type="match status" value="2"/>
</dbReference>
<dbReference type="GO" id="GO:0000978">
    <property type="term" value="F:RNA polymerase II cis-regulatory region sequence-specific DNA binding"/>
    <property type="evidence" value="ECO:0000318"/>
    <property type="project" value="GO_Central"/>
</dbReference>
<dbReference type="KEGG" id="bfo:118405518"/>
<dbReference type="OrthoDB" id="654211at2759"/>
<dbReference type="InterPro" id="IPR013087">
    <property type="entry name" value="Znf_C2H2_type"/>
</dbReference>
<dbReference type="PANTHER" id="PTHR24394:SF44">
    <property type="entry name" value="ZINC FINGER PROTEIN 271-LIKE"/>
    <property type="match status" value="1"/>
</dbReference>
<dbReference type="InterPro" id="IPR036236">
    <property type="entry name" value="Znf_C2H2_sf"/>
</dbReference>
<evidence type="ECO:0000256" key="2">
    <source>
        <dbReference type="ARBA" id="ARBA00022723"/>
    </source>
</evidence>
<dbReference type="GO" id="GO:0008270">
    <property type="term" value="F:zinc ion binding"/>
    <property type="evidence" value="ECO:0007669"/>
    <property type="project" value="UniProtKB-KW"/>
</dbReference>
<reference evidence="9" key="1">
    <citation type="journal article" date="2020" name="Nat. Ecol. Evol.">
        <title>Deeply conserved synteny resolves early events in vertebrate evolution.</title>
        <authorList>
            <person name="Simakov O."/>
            <person name="Marletaz F."/>
            <person name="Yue J.X."/>
            <person name="O'Connell B."/>
            <person name="Jenkins J."/>
            <person name="Brandt A."/>
            <person name="Calef R."/>
            <person name="Tung C.H."/>
            <person name="Huang T.K."/>
            <person name="Schmutz J."/>
            <person name="Satoh N."/>
            <person name="Yu J.K."/>
            <person name="Putnam N.H."/>
            <person name="Green R.E."/>
            <person name="Rokhsar D.S."/>
        </authorList>
    </citation>
    <scope>NUCLEOTIDE SEQUENCE [LARGE SCALE GENOMIC DNA]</scope>
    <source>
        <strain evidence="9">S238N-H82</strain>
    </source>
</reference>
<dbReference type="FunFam" id="3.30.160.60:FF:001197">
    <property type="entry name" value="Uncharacterized protein"/>
    <property type="match status" value="1"/>
</dbReference>